<feature type="region of interest" description="Disordered" evidence="1">
    <location>
        <begin position="320"/>
        <end position="341"/>
    </location>
</feature>
<dbReference type="EMBL" id="HACM01010422">
    <property type="protein sequence ID" value="CRZ10864.1"/>
    <property type="molecule type" value="Transcribed_RNA"/>
</dbReference>
<accession>A0A0H5RQ82</accession>
<dbReference type="SUPFAM" id="SSF50978">
    <property type="entry name" value="WD40 repeat-like"/>
    <property type="match status" value="1"/>
</dbReference>
<proteinExistence type="predicted"/>
<name>A0A0H5RQ82_9EUKA</name>
<sequence>QRPVGIVDPDLALVQILPSPQLSDILSGALLYRKTGAVLASSNGKVHVVIADTPTRTFAFSPAGKPFLQYPIVAVRADAEDLYCLMPPSNRLLIISSELSDLVRHIYHYETSINAFDLGMTSVIIGYSDGRIIAWDKISNGCSWQCHISNEPVSAIAISTSQKTFFACFESGHVYMGDVKSGVASNYFFQHDSPICYAVPHPRRDGCVCSDNLGFVFVITLENQELQRSHSWKHQDTVANLAISTSGNALGVAFSDGRVIIQSLSDPSEILAQHRLLSAIVVIAFIESNPKEIGVLIASCDGAVEIWPLDIPIVNFEPGKSSTPEMSSEMAPRSGPVPIPQPRPTFTDITQAESVPLSRTVPVLSTSSLPEVGVKDLTQNRVRHKDIVPSINSATGATAENAKTRLSMPVGKFSSEAKISNMLSGSSSVSSSQLATPALNSTTWIQHQIEELTLSALTDSPNIDISAARARAANKVLRIDHSKTDVFGELPVLDFELPVQSRIHLPKQVDPKWVRSLSRKPNMESALNNDTMEPQILNPDIDWPVKEGAFQTLRHSVDIDVVSTMNATLRRKIDFWEGSRLI</sequence>
<feature type="non-terminal residue" evidence="2">
    <location>
        <position position="1"/>
    </location>
</feature>
<dbReference type="AlphaFoldDB" id="A0A0H5RQ82"/>
<dbReference type="InterPro" id="IPR015943">
    <property type="entry name" value="WD40/YVTN_repeat-like_dom_sf"/>
</dbReference>
<reference evidence="2" key="1">
    <citation type="submission" date="2015-04" db="EMBL/GenBank/DDBJ databases">
        <title>The genome sequence of the plant pathogenic Rhizarian Plasmodiophora brassicae reveals insights in its biotrophic life cycle and the origin of chitin synthesis.</title>
        <authorList>
            <person name="Schwelm A."/>
            <person name="Fogelqvist J."/>
            <person name="Knaust A."/>
            <person name="Julke S."/>
            <person name="Lilja T."/>
            <person name="Dhandapani V."/>
            <person name="Bonilla-Rosso G."/>
            <person name="Karlsson M."/>
            <person name="Shevchenko A."/>
            <person name="Choi S.R."/>
            <person name="Kim H.G."/>
            <person name="Park J.Y."/>
            <person name="Lim Y.P."/>
            <person name="Ludwig-Muller J."/>
            <person name="Dixelius C."/>
        </authorList>
    </citation>
    <scope>NUCLEOTIDE SEQUENCE</scope>
    <source>
        <tissue evidence="2">Potato root galls</tissue>
    </source>
</reference>
<dbReference type="InterPro" id="IPR036322">
    <property type="entry name" value="WD40_repeat_dom_sf"/>
</dbReference>
<dbReference type="Gene3D" id="2.130.10.10">
    <property type="entry name" value="YVTN repeat-like/Quinoprotein amine dehydrogenase"/>
    <property type="match status" value="1"/>
</dbReference>
<organism evidence="2">
    <name type="scientific">Spongospora subterranea</name>
    <dbReference type="NCBI Taxonomy" id="70186"/>
    <lineage>
        <taxon>Eukaryota</taxon>
        <taxon>Sar</taxon>
        <taxon>Rhizaria</taxon>
        <taxon>Endomyxa</taxon>
        <taxon>Phytomyxea</taxon>
        <taxon>Plasmodiophorida</taxon>
        <taxon>Plasmodiophoridae</taxon>
        <taxon>Spongospora</taxon>
    </lineage>
</organism>
<protein>
    <submittedName>
        <fullName evidence="2">Uncharacterized protein</fullName>
    </submittedName>
</protein>
<evidence type="ECO:0000256" key="1">
    <source>
        <dbReference type="SAM" id="MobiDB-lite"/>
    </source>
</evidence>
<evidence type="ECO:0000313" key="2">
    <source>
        <dbReference type="EMBL" id="CRZ10864.1"/>
    </source>
</evidence>